<evidence type="ECO:0000313" key="4">
    <source>
        <dbReference type="Proteomes" id="UP000504617"/>
    </source>
</evidence>
<dbReference type="OrthoDB" id="5981048at2759"/>
<reference evidence="5" key="1">
    <citation type="submission" date="2025-08" db="UniProtKB">
        <authorList>
            <consortium name="RefSeq"/>
        </authorList>
    </citation>
    <scope>IDENTIFICATION</scope>
    <source>
        <tissue evidence="5">Skeletal muscle</tissue>
    </source>
</reference>
<organism evidence="4 5">
    <name type="scientific">Thamnophis sirtalis</name>
    <dbReference type="NCBI Taxonomy" id="35019"/>
    <lineage>
        <taxon>Eukaryota</taxon>
        <taxon>Metazoa</taxon>
        <taxon>Chordata</taxon>
        <taxon>Craniata</taxon>
        <taxon>Vertebrata</taxon>
        <taxon>Euteleostomi</taxon>
        <taxon>Lepidosauria</taxon>
        <taxon>Squamata</taxon>
        <taxon>Bifurcata</taxon>
        <taxon>Unidentata</taxon>
        <taxon>Episquamata</taxon>
        <taxon>Toxicofera</taxon>
        <taxon>Serpentes</taxon>
        <taxon>Colubroidea</taxon>
        <taxon>Colubridae</taxon>
        <taxon>Natricinae</taxon>
        <taxon>Thamnophis</taxon>
    </lineage>
</organism>
<dbReference type="PANTHER" id="PTHR46766">
    <property type="entry name" value="GLUTAMINE-RICH PROTEIN 2"/>
    <property type="match status" value="1"/>
</dbReference>
<keyword evidence="4" id="KW-1185">Reference proteome</keyword>
<dbReference type="Pfam" id="PF16043">
    <property type="entry name" value="DUF4795"/>
    <property type="match status" value="1"/>
</dbReference>
<feature type="compositionally biased region" description="Polar residues" evidence="2">
    <location>
        <begin position="677"/>
        <end position="693"/>
    </location>
</feature>
<protein>
    <submittedName>
        <fullName evidence="5">Glutamine-rich protein 2-like isoform X2</fullName>
    </submittedName>
</protein>
<dbReference type="Proteomes" id="UP000504617">
    <property type="component" value="Unplaced"/>
</dbReference>
<evidence type="ECO:0000256" key="2">
    <source>
        <dbReference type="SAM" id="MobiDB-lite"/>
    </source>
</evidence>
<feature type="region of interest" description="Disordered" evidence="2">
    <location>
        <begin position="645"/>
        <end position="723"/>
    </location>
</feature>
<gene>
    <name evidence="5" type="primary">LOC106547055</name>
</gene>
<name>A0A6I9XZ24_9SAUR</name>
<dbReference type="PANTHER" id="PTHR46766:SF1">
    <property type="entry name" value="GLUTAMINE-RICH PROTEIN 2"/>
    <property type="match status" value="1"/>
</dbReference>
<feature type="coiled-coil region" evidence="1">
    <location>
        <begin position="272"/>
        <end position="320"/>
    </location>
</feature>
<dbReference type="GeneID" id="106547055"/>
<dbReference type="RefSeq" id="XP_013919562.1">
    <property type="nucleotide sequence ID" value="XM_014064087.1"/>
</dbReference>
<proteinExistence type="predicted"/>
<feature type="coiled-coil region" evidence="1">
    <location>
        <begin position="143"/>
        <end position="170"/>
    </location>
</feature>
<feature type="domain" description="DUF4795" evidence="3">
    <location>
        <begin position="265"/>
        <end position="471"/>
    </location>
</feature>
<feature type="compositionally biased region" description="Basic and acidic residues" evidence="2">
    <location>
        <begin position="694"/>
        <end position="707"/>
    </location>
</feature>
<sequence length="723" mass="82167">MLGVGVAPLLPSTTPVGYSETPSALTNLAPTRYAETLDALRSLSQLNDLYQTLRDQIAMLDYYKCGHSDLRRLQDFLTDALYKTFATIPPNLSEKLDAMRSLEEDFKSEKEVLRRIQNAIEGEPLGGEEVEKIEGANQITLQVGYLRATVQDIEKELKELRQKQDMGKAKLEQSMTDNAYYLQEQLDKLRSVIENMMSSSSTLLSMSMPPIPESGAAQVQGACAACSLDVSEKVSQLFKRYEQLQDSVNNFMLRQAESKTKKPKQRQDEEVLNQIQSTILQVQEDCEKLNATTGNLVEDHHQKQKEISALYKSLEKLENEKVDKDSLETEIHVKADKTALAAKVSRTQFDATTEQLHKMMQELLNKMVGQEQDWQKMLDKLLIEMDSKLDRLELDPFRQQLEDRWKDIRKQLKQRVPQDEGDEAAGIRRRLLAHFHCISCDRPLEMVVPGPRITTLPAVPGLPAHQSLRPYMVYEMEQIRQLNRNNLKLGPGVRFDALEKSASLNKLRRIHSKMLMDIQKVQSHYGGAARVNAQMIREALQSQYLGSSPFGKRERLPEADFSFMNVPRHCGGSHTLTHPFRRYVKLQQFSQSIPPVQPDESPMLAVMKHEEVDILGLDGHIYKGRMDTHLPSITGKEYVPRTRSKLLRSSSQRQQHPMLSDLANLPARPQTAKVSMGSMSAKSITDKSASPLRNSEEPGNLDRETIEVRMTIASRQRSDEQST</sequence>
<evidence type="ECO:0000259" key="3">
    <source>
        <dbReference type="Pfam" id="PF16043"/>
    </source>
</evidence>
<dbReference type="InterPro" id="IPR032013">
    <property type="entry name" value="DUF4795"/>
</dbReference>
<dbReference type="AlphaFoldDB" id="A0A6I9XZ24"/>
<evidence type="ECO:0000313" key="5">
    <source>
        <dbReference type="RefSeq" id="XP_013919562.1"/>
    </source>
</evidence>
<accession>A0A6I9XZ24</accession>
<keyword evidence="1" id="KW-0175">Coiled coil</keyword>
<evidence type="ECO:0000256" key="1">
    <source>
        <dbReference type="SAM" id="Coils"/>
    </source>
</evidence>